<dbReference type="GO" id="GO:0003677">
    <property type="term" value="F:DNA binding"/>
    <property type="evidence" value="ECO:0007669"/>
    <property type="project" value="InterPro"/>
</dbReference>
<evidence type="ECO:0000313" key="7">
    <source>
        <dbReference type="WBParaSite" id="jg11503"/>
    </source>
</evidence>
<comment type="similarity">
    <text evidence="2">Belongs to the eukaryotic RPA49/POLR1E RNA polymerase subunit family.</text>
</comment>
<dbReference type="GO" id="GO:0005730">
    <property type="term" value="C:nucleolus"/>
    <property type="evidence" value="ECO:0007669"/>
    <property type="project" value="UniProtKB-SubCell"/>
</dbReference>
<evidence type="ECO:0000256" key="4">
    <source>
        <dbReference type="ARBA" id="ARBA00023163"/>
    </source>
</evidence>
<dbReference type="Pfam" id="PF06870">
    <property type="entry name" value="RNA_pol_I_A49"/>
    <property type="match status" value="1"/>
</dbReference>
<proteinExistence type="inferred from homology"/>
<keyword evidence="3" id="KW-0240">DNA-directed RNA polymerase</keyword>
<comment type="subcellular location">
    <subcellularLocation>
        <location evidence="1">Nucleus</location>
        <location evidence="1">Nucleolus</location>
    </subcellularLocation>
</comment>
<evidence type="ECO:0000313" key="6">
    <source>
        <dbReference type="Proteomes" id="UP000887574"/>
    </source>
</evidence>
<dbReference type="Proteomes" id="UP000887574">
    <property type="component" value="Unplaced"/>
</dbReference>
<protein>
    <submittedName>
        <fullName evidence="7">Uncharacterized protein</fullName>
    </submittedName>
</protein>
<keyword evidence="5" id="KW-0539">Nucleus</keyword>
<sequence length="212" mass="23801">MELQTFHSFYRLKALFSHFQIEPYRSGKGRKHEKLIRNNVAKIVASRVGNIGIFPNPGRRAAHALKLVVLSRLIASCIKDKGPTMINLAHIEELKLPPKMLSVIRAEFFGASRNFRGQMKINLNPTEKSRLIAHFLCMILLFDEPDFTVPISPLSVELNIGELTSVKLLQGLGCTITQCTAEQAILHNSLRMARLTGPPEKGGLKRFKFGKK</sequence>
<reference evidence="7" key="1">
    <citation type="submission" date="2022-11" db="UniProtKB">
        <authorList>
            <consortium name="WormBaseParasite"/>
        </authorList>
    </citation>
    <scope>IDENTIFICATION</scope>
</reference>
<dbReference type="WBParaSite" id="jg11503">
    <property type="protein sequence ID" value="jg11503"/>
    <property type="gene ID" value="jg11503"/>
</dbReference>
<evidence type="ECO:0000256" key="1">
    <source>
        <dbReference type="ARBA" id="ARBA00004604"/>
    </source>
</evidence>
<dbReference type="AlphaFoldDB" id="A0A915CQG5"/>
<dbReference type="GO" id="GO:0000428">
    <property type="term" value="C:DNA-directed RNA polymerase complex"/>
    <property type="evidence" value="ECO:0007669"/>
    <property type="project" value="UniProtKB-KW"/>
</dbReference>
<dbReference type="InterPro" id="IPR009668">
    <property type="entry name" value="RNA_pol-assoc_fac_A49-like"/>
</dbReference>
<keyword evidence="6" id="KW-1185">Reference proteome</keyword>
<evidence type="ECO:0000256" key="5">
    <source>
        <dbReference type="ARBA" id="ARBA00023242"/>
    </source>
</evidence>
<name>A0A915CQG5_9BILA</name>
<accession>A0A915CQG5</accession>
<keyword evidence="4" id="KW-0804">Transcription</keyword>
<organism evidence="6 7">
    <name type="scientific">Ditylenchus dipsaci</name>
    <dbReference type="NCBI Taxonomy" id="166011"/>
    <lineage>
        <taxon>Eukaryota</taxon>
        <taxon>Metazoa</taxon>
        <taxon>Ecdysozoa</taxon>
        <taxon>Nematoda</taxon>
        <taxon>Chromadorea</taxon>
        <taxon>Rhabditida</taxon>
        <taxon>Tylenchina</taxon>
        <taxon>Tylenchomorpha</taxon>
        <taxon>Sphaerularioidea</taxon>
        <taxon>Anguinidae</taxon>
        <taxon>Anguininae</taxon>
        <taxon>Ditylenchus</taxon>
    </lineage>
</organism>
<evidence type="ECO:0000256" key="2">
    <source>
        <dbReference type="ARBA" id="ARBA00009430"/>
    </source>
</evidence>
<dbReference type="GO" id="GO:0006351">
    <property type="term" value="P:DNA-templated transcription"/>
    <property type="evidence" value="ECO:0007669"/>
    <property type="project" value="InterPro"/>
</dbReference>
<evidence type="ECO:0000256" key="3">
    <source>
        <dbReference type="ARBA" id="ARBA00022478"/>
    </source>
</evidence>